<reference evidence="2 3" key="1">
    <citation type="submission" date="2018-06" db="EMBL/GenBank/DDBJ databases">
        <title>Genomic Encyclopedia of Archaeal and Bacterial Type Strains, Phase II (KMG-II): from individual species to whole genera.</title>
        <authorList>
            <person name="Goeker M."/>
        </authorList>
    </citation>
    <scope>NUCLEOTIDE SEQUENCE [LARGE SCALE GENOMIC DNA]</scope>
    <source>
        <strain evidence="2 3">DSM 6779</strain>
    </source>
</reference>
<dbReference type="InterPro" id="IPR013783">
    <property type="entry name" value="Ig-like_fold"/>
</dbReference>
<accession>A0A2W7P054</accession>
<feature type="signal peptide" evidence="1">
    <location>
        <begin position="1"/>
        <end position="25"/>
    </location>
</feature>
<gene>
    <name evidence="2" type="ORF">LX69_01646</name>
</gene>
<evidence type="ECO:0000313" key="2">
    <source>
        <dbReference type="EMBL" id="PZX16832.1"/>
    </source>
</evidence>
<proteinExistence type="predicted"/>
<dbReference type="Gene3D" id="2.60.40.10">
    <property type="entry name" value="Immunoglobulins"/>
    <property type="match status" value="3"/>
</dbReference>
<dbReference type="PROSITE" id="PS51257">
    <property type="entry name" value="PROKAR_LIPOPROTEIN"/>
    <property type="match status" value="1"/>
</dbReference>
<evidence type="ECO:0008006" key="4">
    <source>
        <dbReference type="Google" id="ProtNLM"/>
    </source>
</evidence>
<name>A0A2W7P054_9BACT</name>
<dbReference type="AlphaFoldDB" id="A0A2W7P054"/>
<organism evidence="2 3">
    <name type="scientific">Breznakibacter xylanolyticus</name>
    <dbReference type="NCBI Taxonomy" id="990"/>
    <lineage>
        <taxon>Bacteria</taxon>
        <taxon>Pseudomonadati</taxon>
        <taxon>Bacteroidota</taxon>
        <taxon>Bacteroidia</taxon>
        <taxon>Marinilabiliales</taxon>
        <taxon>Marinilabiliaceae</taxon>
        <taxon>Breznakibacter</taxon>
    </lineage>
</organism>
<keyword evidence="3" id="KW-1185">Reference proteome</keyword>
<dbReference type="RefSeq" id="WP_146260684.1">
    <property type="nucleotide sequence ID" value="NZ_QKZK01000011.1"/>
</dbReference>
<dbReference type="OrthoDB" id="915087at2"/>
<dbReference type="Proteomes" id="UP000249239">
    <property type="component" value="Unassembled WGS sequence"/>
</dbReference>
<comment type="caution">
    <text evidence="2">The sequence shown here is derived from an EMBL/GenBank/DDBJ whole genome shotgun (WGS) entry which is preliminary data.</text>
</comment>
<evidence type="ECO:0000256" key="1">
    <source>
        <dbReference type="SAM" id="SignalP"/>
    </source>
</evidence>
<keyword evidence="1" id="KW-0732">Signal</keyword>
<sequence length="756" mass="79316">MKRINKTLALMMTCLLVAFSSVFVACDDSDAPDTNQIKGGVSLNAAQLQVTRGGYMQFKGSGLDQIETIVFPGNVTVADIEVVDNYTIRCLVPEAAVPGKVKMIYGDKTIETGAIAFTEPIKFEGFSPANVKAGDTLTIKGTYLNYIDHVMFATGEAVAVTPTRYEIKVVVPVDASTGRVFLAMTVVEGTETLINQIAAKEELVVAKPTEIKLPDTKVKAGSTISITGSLLRLVKTVHFLNADGVNVAQADPTKDITSISVAVPANALSGEVVLGLHSGIVIPAGEIKLVEPTAAIADLKPSYGIDETVVISGTDLDLVTKAAFTGGEAAAVTLTEGKINLKVTAAVKSGVITLTLANGNTLSVAGFETTKPVATFPSNATPLDELSIVSTLGSRVKTVKFGDLEAPAIATDKGFKVKVPLDAQTAPITMIMDNGEIVAVDIFFTISAYTFCAVAEFAEETTTVGSLLKCTVVNGANLKDVKLNGNSTGYILNGNVLFVNVGRNTGTQTMTLVSVSGTEVPYEVKVVGAGLVETVLYDTPLEINGWGGVDLPVAIDVPLPANSKIRIRVAKANSDLQVIDGYWGMGPNWAITDDAKKNTIVFSSDALKAGYVDVDFSGFHDENGNAWWDGKIKFNADGVIVSSVSVITDYSPAKTIYDTPVTIGGWDKSAQIEASVFASATVGQVITVVTSGVASDAQGSLKTASDGWPAIASGTEYFDIKGDFTLPITADVLTKLKSTGLIVSGKNYTIEKVTLK</sequence>
<dbReference type="EMBL" id="QKZK01000011">
    <property type="protein sequence ID" value="PZX16832.1"/>
    <property type="molecule type" value="Genomic_DNA"/>
</dbReference>
<feature type="chain" id="PRO_5016051834" description="IPT/TIG domain-containing protein" evidence="1">
    <location>
        <begin position="26"/>
        <end position="756"/>
    </location>
</feature>
<protein>
    <recommendedName>
        <fullName evidence="4">IPT/TIG domain-containing protein</fullName>
    </recommendedName>
</protein>
<evidence type="ECO:0000313" key="3">
    <source>
        <dbReference type="Proteomes" id="UP000249239"/>
    </source>
</evidence>